<evidence type="ECO:0000256" key="1">
    <source>
        <dbReference type="ARBA" id="ARBA00022723"/>
    </source>
</evidence>
<dbReference type="GO" id="GO:0061630">
    <property type="term" value="F:ubiquitin protein ligase activity"/>
    <property type="evidence" value="ECO:0007669"/>
    <property type="project" value="TreeGrafter"/>
</dbReference>
<gene>
    <name evidence="7" type="ORF">CBER1_04434</name>
</gene>
<accession>A0A2S6CGL7</accession>
<keyword evidence="1" id="KW-0479">Metal-binding</keyword>
<organism evidence="7 8">
    <name type="scientific">Cercospora berteroae</name>
    <dbReference type="NCBI Taxonomy" id="357750"/>
    <lineage>
        <taxon>Eukaryota</taxon>
        <taxon>Fungi</taxon>
        <taxon>Dikarya</taxon>
        <taxon>Ascomycota</taxon>
        <taxon>Pezizomycotina</taxon>
        <taxon>Dothideomycetes</taxon>
        <taxon>Dothideomycetidae</taxon>
        <taxon>Mycosphaerellales</taxon>
        <taxon>Mycosphaerellaceae</taxon>
        <taxon>Cercospora</taxon>
    </lineage>
</organism>
<dbReference type="InterPro" id="IPR001841">
    <property type="entry name" value="Znf_RING"/>
</dbReference>
<dbReference type="InterPro" id="IPR011016">
    <property type="entry name" value="Znf_RING-CH"/>
</dbReference>
<dbReference type="SMART" id="SM00184">
    <property type="entry name" value="RING"/>
    <property type="match status" value="1"/>
</dbReference>
<dbReference type="STRING" id="357750.A0A2S6CGL7"/>
<feature type="region of interest" description="Disordered" evidence="5">
    <location>
        <begin position="199"/>
        <end position="229"/>
    </location>
</feature>
<dbReference type="OrthoDB" id="3642276at2759"/>
<dbReference type="InterPro" id="IPR051834">
    <property type="entry name" value="RING_finger_E3_ligase"/>
</dbReference>
<feature type="domain" description="RING-type" evidence="6">
    <location>
        <begin position="147"/>
        <end position="188"/>
    </location>
</feature>
<dbReference type="InterPro" id="IPR013083">
    <property type="entry name" value="Znf_RING/FYVE/PHD"/>
</dbReference>
<evidence type="ECO:0000313" key="7">
    <source>
        <dbReference type="EMBL" id="PPJ58867.1"/>
    </source>
</evidence>
<dbReference type="SUPFAM" id="SSF57850">
    <property type="entry name" value="RING/U-box"/>
    <property type="match status" value="1"/>
</dbReference>
<dbReference type="PANTHER" id="PTHR45931">
    <property type="entry name" value="SI:CH211-59O9.10"/>
    <property type="match status" value="1"/>
</dbReference>
<dbReference type="CDD" id="cd16454">
    <property type="entry name" value="RING-H2_PA-TM-RING"/>
    <property type="match status" value="1"/>
</dbReference>
<dbReference type="GO" id="GO:0008270">
    <property type="term" value="F:zinc ion binding"/>
    <property type="evidence" value="ECO:0007669"/>
    <property type="project" value="UniProtKB-KW"/>
</dbReference>
<evidence type="ECO:0000256" key="5">
    <source>
        <dbReference type="SAM" id="MobiDB-lite"/>
    </source>
</evidence>
<protein>
    <recommendedName>
        <fullName evidence="6">RING-type domain-containing protein</fullName>
    </recommendedName>
</protein>
<dbReference type="Gene3D" id="3.30.40.10">
    <property type="entry name" value="Zinc/RING finger domain, C3HC4 (zinc finger)"/>
    <property type="match status" value="1"/>
</dbReference>
<dbReference type="GO" id="GO:0006511">
    <property type="term" value="P:ubiquitin-dependent protein catabolic process"/>
    <property type="evidence" value="ECO:0007669"/>
    <property type="project" value="TreeGrafter"/>
</dbReference>
<keyword evidence="2 4" id="KW-0863">Zinc-finger</keyword>
<dbReference type="Pfam" id="PF13639">
    <property type="entry name" value="zf-RING_2"/>
    <property type="match status" value="1"/>
</dbReference>
<keyword evidence="3" id="KW-0862">Zinc</keyword>
<dbReference type="EMBL" id="PNEN01000438">
    <property type="protein sequence ID" value="PPJ58867.1"/>
    <property type="molecule type" value="Genomic_DNA"/>
</dbReference>
<feature type="compositionally biased region" description="Polar residues" evidence="5">
    <location>
        <begin position="199"/>
        <end position="214"/>
    </location>
</feature>
<dbReference type="PROSITE" id="PS50089">
    <property type="entry name" value="ZF_RING_2"/>
    <property type="match status" value="1"/>
</dbReference>
<dbReference type="AlphaFoldDB" id="A0A2S6CGL7"/>
<comment type="caution">
    <text evidence="7">The sequence shown here is derived from an EMBL/GenBank/DDBJ whole genome shotgun (WGS) entry which is preliminary data.</text>
</comment>
<dbReference type="PANTHER" id="PTHR45931:SF3">
    <property type="entry name" value="RING ZINC FINGER-CONTAINING PROTEIN"/>
    <property type="match status" value="1"/>
</dbReference>
<evidence type="ECO:0000256" key="3">
    <source>
        <dbReference type="ARBA" id="ARBA00022833"/>
    </source>
</evidence>
<dbReference type="GO" id="GO:0005634">
    <property type="term" value="C:nucleus"/>
    <property type="evidence" value="ECO:0007669"/>
    <property type="project" value="TreeGrafter"/>
</dbReference>
<dbReference type="SMART" id="SM00744">
    <property type="entry name" value="RINGv"/>
    <property type="match status" value="1"/>
</dbReference>
<evidence type="ECO:0000256" key="4">
    <source>
        <dbReference type="PROSITE-ProRule" id="PRU00175"/>
    </source>
</evidence>
<evidence type="ECO:0000313" key="8">
    <source>
        <dbReference type="Proteomes" id="UP000237631"/>
    </source>
</evidence>
<proteinExistence type="predicted"/>
<dbReference type="Proteomes" id="UP000237631">
    <property type="component" value="Unassembled WGS sequence"/>
</dbReference>
<name>A0A2S6CGL7_9PEZI</name>
<sequence length="229" mass="25657">MERNNDSLFGRRGPEGRPAAPEDYQATLEAIIAWCTTLAVTAITRENELRGQPPPTSRIFAPLHRMLTNRRIRRLRRHVARELGILNDELARLSNEHTTAGFVERLAQSLEEFYENVPTGFLKSVIDSIPQRAIGASDMDENGEAQCSICFEAVEQEEQVTELPCKHWFHHECVALWLVKRNTCPICRKRYTAEQIVDNSNGKDASTAPSGSDTTTEDKSSTVTSSTVA</sequence>
<feature type="region of interest" description="Disordered" evidence="5">
    <location>
        <begin position="1"/>
        <end position="20"/>
    </location>
</feature>
<reference evidence="8" key="1">
    <citation type="journal article" date="2017" name="bioRxiv">
        <title>Conservation of a gene cluster reveals novel cercosporin biosynthetic mechanisms and extends production to the genus Colletotrichum.</title>
        <authorList>
            <person name="de Jonge R."/>
            <person name="Ebert M.K."/>
            <person name="Huitt-Roehl C.R."/>
            <person name="Pal P."/>
            <person name="Suttle J.C."/>
            <person name="Spanner R.E."/>
            <person name="Neubauer J.D."/>
            <person name="Jurick W.M.II."/>
            <person name="Stott K.A."/>
            <person name="Secor G.A."/>
            <person name="Thomma B.P.H.J."/>
            <person name="Van de Peer Y."/>
            <person name="Townsend C.A."/>
            <person name="Bolton M.D."/>
        </authorList>
    </citation>
    <scope>NUCLEOTIDE SEQUENCE [LARGE SCALE GENOMIC DNA]</scope>
    <source>
        <strain evidence="8">CBS538.71</strain>
    </source>
</reference>
<evidence type="ECO:0000259" key="6">
    <source>
        <dbReference type="PROSITE" id="PS50089"/>
    </source>
</evidence>
<keyword evidence="8" id="KW-1185">Reference proteome</keyword>
<evidence type="ECO:0000256" key="2">
    <source>
        <dbReference type="ARBA" id="ARBA00022771"/>
    </source>
</evidence>